<evidence type="ECO:0000256" key="4">
    <source>
        <dbReference type="ARBA" id="ARBA00022490"/>
    </source>
</evidence>
<accession>A0AAV8ZEI4</accession>
<keyword evidence="3 10" id="KW-0004">4Fe-4S</keyword>
<evidence type="ECO:0000313" key="12">
    <source>
        <dbReference type="EMBL" id="KAJ8962801.1"/>
    </source>
</evidence>
<comment type="domain">
    <text evidence="10">The N-terminal domain has structural similarity with S-adenosyl-L-methionine-dependent methyltransferases, but does not bind S-adenosyl-L-methionine. It is required for correct assembly of the 2 Fe-S clusters.</text>
</comment>
<feature type="binding site" evidence="10">
    <location>
        <position position="228"/>
    </location>
    <ligand>
        <name>[4Fe-4S] cluster</name>
        <dbReference type="ChEBI" id="CHEBI:49883"/>
    </ligand>
</feature>
<feature type="binding site" evidence="10">
    <location>
        <position position="220"/>
    </location>
    <ligand>
        <name>[4Fe-4S] cluster</name>
        <dbReference type="ChEBI" id="CHEBI:49883"/>
    </ligand>
</feature>
<evidence type="ECO:0000256" key="3">
    <source>
        <dbReference type="ARBA" id="ARBA00022485"/>
    </source>
</evidence>
<comment type="cofactor">
    <cofactor evidence="10">
        <name>[2Fe-2S] cluster</name>
        <dbReference type="ChEBI" id="CHEBI:190135"/>
    </cofactor>
</comment>
<keyword evidence="4 10" id="KW-0963">Cytoplasm</keyword>
<gene>
    <name evidence="12" type="ORF">NQ318_001200</name>
</gene>
<feature type="binding site" evidence="10">
    <location>
        <position position="186"/>
    </location>
    <ligand>
        <name>[2Fe-2S] cluster</name>
        <dbReference type="ChEBI" id="CHEBI:190135"/>
    </ligand>
</feature>
<evidence type="ECO:0000313" key="13">
    <source>
        <dbReference type="Proteomes" id="UP001162162"/>
    </source>
</evidence>
<feature type="binding site" evidence="10">
    <location>
        <position position="177"/>
    </location>
    <ligand>
        <name>[2Fe-2S] cluster</name>
        <dbReference type="ChEBI" id="CHEBI:190135"/>
    </ligand>
</feature>
<dbReference type="SUPFAM" id="SSF53335">
    <property type="entry name" value="S-adenosyl-L-methionine-dependent methyltransferases"/>
    <property type="match status" value="1"/>
</dbReference>
<dbReference type="GO" id="GO:0016226">
    <property type="term" value="P:iron-sulfur cluster assembly"/>
    <property type="evidence" value="ECO:0007669"/>
    <property type="project" value="UniProtKB-UniRule"/>
</dbReference>
<evidence type="ECO:0000256" key="6">
    <source>
        <dbReference type="ARBA" id="ARBA00022723"/>
    </source>
</evidence>
<dbReference type="AlphaFoldDB" id="A0AAV8ZEI4"/>
<evidence type="ECO:0000256" key="9">
    <source>
        <dbReference type="ARBA" id="ARBA00023128"/>
    </source>
</evidence>
<keyword evidence="9 10" id="KW-0496">Mitochondrion</keyword>
<dbReference type="InterPro" id="IPR007785">
    <property type="entry name" value="Anamorsin"/>
</dbReference>
<comment type="subcellular location">
    <subcellularLocation>
        <location evidence="10">Cytoplasm</location>
    </subcellularLocation>
    <subcellularLocation>
        <location evidence="10">Mitochondrion intermembrane space</location>
    </subcellularLocation>
</comment>
<reference evidence="12" key="1">
    <citation type="journal article" date="2023" name="Insect Mol. Biol.">
        <title>Genome sequencing provides insights into the evolution of gene families encoding plant cell wall-degrading enzymes in longhorned beetles.</title>
        <authorList>
            <person name="Shin N.R."/>
            <person name="Okamura Y."/>
            <person name="Kirsch R."/>
            <person name="Pauchet Y."/>
        </authorList>
    </citation>
    <scope>NUCLEOTIDE SEQUENCE</scope>
    <source>
        <strain evidence="12">AMC_N1</strain>
    </source>
</reference>
<comment type="caution">
    <text evidence="10">Lacks conserved residue(s) required for the propagation of feature annotation.</text>
</comment>
<comment type="subunit">
    <text evidence="10">Monomer.</text>
</comment>
<feature type="binding site" evidence="10">
    <location>
        <position position="191"/>
    </location>
    <ligand>
        <name>[2Fe-2S] cluster</name>
        <dbReference type="ChEBI" id="CHEBI:190135"/>
    </ligand>
</feature>
<feature type="region of interest" description="Fe-S binding site B" evidence="10">
    <location>
        <begin position="217"/>
        <end position="231"/>
    </location>
</feature>
<evidence type="ECO:0000256" key="8">
    <source>
        <dbReference type="ARBA" id="ARBA00023014"/>
    </source>
</evidence>
<keyword evidence="6 10" id="KW-0479">Metal-binding</keyword>
<feature type="short sequence motif" description="Cx2C motif 1" evidence="10">
    <location>
        <begin position="217"/>
        <end position="220"/>
    </location>
</feature>
<dbReference type="GO" id="GO:0005758">
    <property type="term" value="C:mitochondrial intermembrane space"/>
    <property type="evidence" value="ECO:0007669"/>
    <property type="project" value="UniProtKB-SubCell"/>
</dbReference>
<comment type="cofactor">
    <cofactor evidence="1 10">
        <name>[4Fe-4S] cluster</name>
        <dbReference type="ChEBI" id="CHEBI:49883"/>
    </cofactor>
</comment>
<dbReference type="GO" id="GO:0046872">
    <property type="term" value="F:metal ion binding"/>
    <property type="evidence" value="ECO:0007669"/>
    <property type="project" value="UniProtKB-KW"/>
</dbReference>
<evidence type="ECO:0000256" key="7">
    <source>
        <dbReference type="ARBA" id="ARBA00023004"/>
    </source>
</evidence>
<organism evidence="12 13">
    <name type="scientific">Aromia moschata</name>
    <dbReference type="NCBI Taxonomy" id="1265417"/>
    <lineage>
        <taxon>Eukaryota</taxon>
        <taxon>Metazoa</taxon>
        <taxon>Ecdysozoa</taxon>
        <taxon>Arthropoda</taxon>
        <taxon>Hexapoda</taxon>
        <taxon>Insecta</taxon>
        <taxon>Pterygota</taxon>
        <taxon>Neoptera</taxon>
        <taxon>Endopterygota</taxon>
        <taxon>Coleoptera</taxon>
        <taxon>Polyphaga</taxon>
        <taxon>Cucujiformia</taxon>
        <taxon>Chrysomeloidea</taxon>
        <taxon>Cerambycidae</taxon>
        <taxon>Cerambycinae</taxon>
        <taxon>Callichromatini</taxon>
        <taxon>Aromia</taxon>
    </lineage>
</organism>
<comment type="function">
    <text evidence="10">Component of the cytosolic iron-sulfur (Fe-S) protein assembly (CIA) machinery. Required for the maturation of extramitochondrial Fe-S proteins. Part of an electron transfer chain functioning in an early step of cytosolic Fe-S biogenesis, facilitating the de novo assembly of a [4Fe-4S] cluster on the cytosolic Fe-S scaffold complex. Electrons are transferred from NADPH via a FAD- and FMN-containing diflavin oxidoreductase. Together with the diflavin oxidoreductase, also required for the assembly of the diferric tyrosyl radical cofactor of ribonucleotide reductase (RNR), probably by providing electrons for reduction during radical cofactor maturation in the catalytic small subunit.</text>
</comment>
<dbReference type="HAMAP" id="MF_03115">
    <property type="entry name" value="Anamorsin"/>
    <property type="match status" value="1"/>
</dbReference>
<keyword evidence="8 10" id="KW-0411">Iron-sulfur</keyword>
<evidence type="ECO:0000256" key="1">
    <source>
        <dbReference type="ARBA" id="ARBA00001966"/>
    </source>
</evidence>
<dbReference type="GO" id="GO:0051537">
    <property type="term" value="F:2 iron, 2 sulfur cluster binding"/>
    <property type="evidence" value="ECO:0007669"/>
    <property type="project" value="UniProtKB-UniRule"/>
</dbReference>
<evidence type="ECO:0000256" key="2">
    <source>
        <dbReference type="ARBA" id="ARBA00008169"/>
    </source>
</evidence>
<comment type="caution">
    <text evidence="12">The sequence shown here is derived from an EMBL/GenBank/DDBJ whole genome shotgun (WGS) entry which is preliminary data.</text>
</comment>
<feature type="binding site" evidence="10">
    <location>
        <position position="189"/>
    </location>
    <ligand>
        <name>[2Fe-2S] cluster</name>
        <dbReference type="ChEBI" id="CHEBI:190135"/>
    </ligand>
</feature>
<feature type="binding site" evidence="10">
    <location>
        <position position="217"/>
    </location>
    <ligand>
        <name>[4Fe-4S] cluster</name>
        <dbReference type="ChEBI" id="CHEBI:49883"/>
    </ligand>
</feature>
<feature type="domain" description="Anamorsin C-terminal" evidence="11">
    <location>
        <begin position="179"/>
        <end position="247"/>
    </location>
</feature>
<protein>
    <recommendedName>
        <fullName evidence="10">Anamorsin homolog</fullName>
    </recommendedName>
    <alternativeName>
        <fullName evidence="10">Fe-S cluster assembly protein DRE2 homolog</fullName>
    </alternativeName>
</protein>
<dbReference type="InterPro" id="IPR029063">
    <property type="entry name" value="SAM-dependent_MTases_sf"/>
</dbReference>
<dbReference type="InterPro" id="IPR046408">
    <property type="entry name" value="CIAPIN1"/>
</dbReference>
<evidence type="ECO:0000256" key="5">
    <source>
        <dbReference type="ARBA" id="ARBA00022714"/>
    </source>
</evidence>
<evidence type="ECO:0000259" key="11">
    <source>
        <dbReference type="Pfam" id="PF05093"/>
    </source>
</evidence>
<dbReference type="GO" id="GO:0051539">
    <property type="term" value="F:4 iron, 4 sulfur cluster binding"/>
    <property type="evidence" value="ECO:0007669"/>
    <property type="project" value="UniProtKB-KW"/>
</dbReference>
<feature type="binding site" evidence="10">
    <location>
        <position position="231"/>
    </location>
    <ligand>
        <name>[4Fe-4S] cluster</name>
        <dbReference type="ChEBI" id="CHEBI:49883"/>
    </ligand>
</feature>
<dbReference type="GO" id="GO:0009055">
    <property type="term" value="F:electron transfer activity"/>
    <property type="evidence" value="ECO:0007669"/>
    <property type="project" value="UniProtKB-UniRule"/>
</dbReference>
<comment type="domain">
    <text evidence="10">The twin Cx2C motifs are involved in the recognition by the mitochondrial MIA40-ERV1 disulfide relay system. The formation of 2 disulfide bonds in the Cx2C motifs through dithiol/disulfide exchange reactions effectively traps the protein in the mitochondrial intermembrane space.</text>
</comment>
<evidence type="ECO:0000256" key="10">
    <source>
        <dbReference type="HAMAP-Rule" id="MF_03115"/>
    </source>
</evidence>
<name>A0AAV8ZEI4_9CUCU</name>
<dbReference type="Gene3D" id="3.40.50.150">
    <property type="entry name" value="Vaccinia Virus protein VP39"/>
    <property type="match status" value="1"/>
</dbReference>
<dbReference type="Pfam" id="PF05093">
    <property type="entry name" value="CIAPIN1"/>
    <property type="match status" value="1"/>
</dbReference>
<keyword evidence="13" id="KW-1185">Reference proteome</keyword>
<dbReference type="EMBL" id="JAPWTK010000002">
    <property type="protein sequence ID" value="KAJ8962801.1"/>
    <property type="molecule type" value="Genomic_DNA"/>
</dbReference>
<keyword evidence="7 10" id="KW-0408">Iron</keyword>
<comment type="domain">
    <text evidence="10">The C-terminal domain binds 2 Fe-S clusters but is otherwise mostly in an intrinsically disordered conformation.</text>
</comment>
<sequence length="256" mass="28044">MKIIMNITQHLSTSDSFLIICDENERQDFTKITENFDNNNIATVVEFSENGRFQNDSVDAVFYTSGVECSANNILKFLSILKPGGLLVLYKISDTNKTKFYLTTNGFMNVEVCDGNVTAKKPKFKAGSSAKLNLSKKATPAVWKLDDTLDDEETIDPDNLLDEDDLKKPDPSSLRVCGTTGKRKACKDCSCGLAEELASEVKEGKVIDTKDAPKSSCGSCYLGDAFRCATCPYLGMPAFKPGEKVQLIGSQLQPDV</sequence>
<comment type="similarity">
    <text evidence="2 10">Belongs to the anamorsin family.</text>
</comment>
<dbReference type="PANTHER" id="PTHR13273">
    <property type="entry name" value="ANAMORSIN"/>
    <property type="match status" value="1"/>
</dbReference>
<proteinExistence type="inferred from homology"/>
<dbReference type="Proteomes" id="UP001162162">
    <property type="component" value="Unassembled WGS sequence"/>
</dbReference>
<feature type="short sequence motif" description="Cx2C motif 2" evidence="10">
    <location>
        <begin position="228"/>
        <end position="231"/>
    </location>
</feature>
<dbReference type="PANTHER" id="PTHR13273:SF14">
    <property type="entry name" value="ANAMORSIN"/>
    <property type="match status" value="1"/>
</dbReference>
<keyword evidence="5 10" id="KW-0001">2Fe-2S</keyword>